<proteinExistence type="predicted"/>
<feature type="compositionally biased region" description="Low complexity" evidence="1">
    <location>
        <begin position="139"/>
        <end position="156"/>
    </location>
</feature>
<dbReference type="InterPro" id="IPR046026">
    <property type="entry name" value="DUF5984"/>
</dbReference>
<dbReference type="AlphaFoldDB" id="A0A7W7S646"/>
<evidence type="ECO:0000256" key="1">
    <source>
        <dbReference type="SAM" id="MobiDB-lite"/>
    </source>
</evidence>
<keyword evidence="3" id="KW-1185">Reference proteome</keyword>
<dbReference type="Proteomes" id="UP000573327">
    <property type="component" value="Unassembled WGS sequence"/>
</dbReference>
<feature type="region of interest" description="Disordered" evidence="1">
    <location>
        <begin position="131"/>
        <end position="156"/>
    </location>
</feature>
<accession>A0A7W7S646</accession>
<dbReference type="Pfam" id="PF19446">
    <property type="entry name" value="DUF5984"/>
    <property type="match status" value="1"/>
</dbReference>
<dbReference type="RefSeq" id="WP_184910587.1">
    <property type="nucleotide sequence ID" value="NZ_JACHJR010000001.1"/>
</dbReference>
<evidence type="ECO:0000313" key="2">
    <source>
        <dbReference type="EMBL" id="MBB4944559.1"/>
    </source>
</evidence>
<protein>
    <submittedName>
        <fullName evidence="2">Uncharacterized protein</fullName>
    </submittedName>
</protein>
<comment type="caution">
    <text evidence="2">The sequence shown here is derived from an EMBL/GenBank/DDBJ whole genome shotgun (WGS) entry which is preliminary data.</text>
</comment>
<name>A0A7W7S646_9ACTN</name>
<evidence type="ECO:0000313" key="3">
    <source>
        <dbReference type="Proteomes" id="UP000573327"/>
    </source>
</evidence>
<sequence length="156" mass="17031">MIHTEPAIRFRFGLTPLDEMRPSGAGNPVLHWFGLTDGWYCIDLDGHEVLRYSESTVRELRSGTDGGQRCPYVDYYVVRLWEDVIELVSEVMEPVPPDLVDIAADSSPDWAWQDVPDEADAALAWPGTARASSTPAICGSPRASAAGAPSSVRTTP</sequence>
<dbReference type="EMBL" id="JACHJR010000001">
    <property type="protein sequence ID" value="MBB4944559.1"/>
    <property type="molecule type" value="Genomic_DNA"/>
</dbReference>
<gene>
    <name evidence="2" type="ORF">F4556_000094</name>
</gene>
<reference evidence="2 3" key="1">
    <citation type="submission" date="2020-08" db="EMBL/GenBank/DDBJ databases">
        <title>Sequencing the genomes of 1000 actinobacteria strains.</title>
        <authorList>
            <person name="Klenk H.-P."/>
        </authorList>
    </citation>
    <scope>NUCLEOTIDE SEQUENCE [LARGE SCALE GENOMIC DNA]</scope>
    <source>
        <strain evidence="2 3">DSM 44786</strain>
    </source>
</reference>
<organism evidence="2 3">
    <name type="scientific">Kitasatospora gansuensis</name>
    <dbReference type="NCBI Taxonomy" id="258050"/>
    <lineage>
        <taxon>Bacteria</taxon>
        <taxon>Bacillati</taxon>
        <taxon>Actinomycetota</taxon>
        <taxon>Actinomycetes</taxon>
        <taxon>Kitasatosporales</taxon>
        <taxon>Streptomycetaceae</taxon>
        <taxon>Kitasatospora</taxon>
    </lineage>
</organism>